<dbReference type="InterPro" id="IPR058060">
    <property type="entry name" value="HYC_CC_PP"/>
</dbReference>
<dbReference type="Proteomes" id="UP000184513">
    <property type="component" value="Unassembled WGS sequence"/>
</dbReference>
<sequence>MAQHKTPCSSDMHETECEHEHMAMTDCCEDHTLVLEGSEELSLLKTVSVPDFHTTALLFALVSQIFSLPSSDYQSFNDYTPPLIERDIPVLVQSFLI</sequence>
<gene>
    <name evidence="1" type="ORF">SAMN04488057_104164</name>
</gene>
<accession>A0A1M7M8N3</accession>
<name>A0A1M7M8N3_9BACT</name>
<proteinExistence type="predicted"/>
<dbReference type="AlphaFoldDB" id="A0A1M7M8N3"/>
<dbReference type="STRING" id="388280.SAMN04488057_104164"/>
<protein>
    <submittedName>
        <fullName evidence="1">Uncharacterized protein</fullName>
    </submittedName>
</protein>
<keyword evidence="2" id="KW-1185">Reference proteome</keyword>
<dbReference type="EMBL" id="FRCY01000004">
    <property type="protein sequence ID" value="SHM87135.1"/>
    <property type="molecule type" value="Genomic_DNA"/>
</dbReference>
<reference evidence="1 2" key="1">
    <citation type="submission" date="2016-11" db="EMBL/GenBank/DDBJ databases">
        <authorList>
            <person name="Jaros S."/>
            <person name="Januszkiewicz K."/>
            <person name="Wedrychowicz H."/>
        </authorList>
    </citation>
    <scope>NUCLEOTIDE SEQUENCE [LARGE SCALE GENOMIC DNA]</scope>
    <source>
        <strain evidence="1 2">CGMCC 1.6102</strain>
    </source>
</reference>
<evidence type="ECO:0000313" key="1">
    <source>
        <dbReference type="EMBL" id="SHM87135.1"/>
    </source>
</evidence>
<evidence type="ECO:0000313" key="2">
    <source>
        <dbReference type="Proteomes" id="UP000184513"/>
    </source>
</evidence>
<organism evidence="1 2">
    <name type="scientific">Cyclobacterium lianum</name>
    <dbReference type="NCBI Taxonomy" id="388280"/>
    <lineage>
        <taxon>Bacteria</taxon>
        <taxon>Pseudomonadati</taxon>
        <taxon>Bacteroidota</taxon>
        <taxon>Cytophagia</taxon>
        <taxon>Cytophagales</taxon>
        <taxon>Cyclobacteriaceae</taxon>
        <taxon>Cyclobacterium</taxon>
    </lineage>
</organism>
<dbReference type="NCBIfam" id="NF047658">
    <property type="entry name" value="HYC_CC_PP"/>
    <property type="match status" value="1"/>
</dbReference>